<evidence type="ECO:0000313" key="5">
    <source>
        <dbReference type="Proteomes" id="UP000310719"/>
    </source>
</evidence>
<evidence type="ECO:0000256" key="1">
    <source>
        <dbReference type="ARBA" id="ARBA00022722"/>
    </source>
</evidence>
<dbReference type="PROSITE" id="PS01090">
    <property type="entry name" value="TATD_2"/>
    <property type="match status" value="1"/>
</dbReference>
<dbReference type="InterPro" id="IPR032466">
    <property type="entry name" value="Metal_Hydrolase"/>
</dbReference>
<evidence type="ECO:0000313" key="4">
    <source>
        <dbReference type="EMBL" id="VTP82450.1"/>
    </source>
</evidence>
<dbReference type="InterPro" id="IPR050891">
    <property type="entry name" value="TatD-type_Hydrolase"/>
</dbReference>
<organism evidence="4 5">
    <name type="scientific">Leclercia adecarboxylata</name>
    <dbReference type="NCBI Taxonomy" id="83655"/>
    <lineage>
        <taxon>Bacteria</taxon>
        <taxon>Pseudomonadati</taxon>
        <taxon>Pseudomonadota</taxon>
        <taxon>Gammaproteobacteria</taxon>
        <taxon>Enterobacterales</taxon>
        <taxon>Enterobacteriaceae</taxon>
        <taxon>Leclercia</taxon>
    </lineage>
</organism>
<dbReference type="EMBL" id="LR590464">
    <property type="protein sequence ID" value="VTP82450.1"/>
    <property type="molecule type" value="Genomic_DNA"/>
</dbReference>
<dbReference type="Proteomes" id="UP000310719">
    <property type="component" value="Chromosome"/>
</dbReference>
<dbReference type="Pfam" id="PF01026">
    <property type="entry name" value="TatD_DNase"/>
    <property type="match status" value="1"/>
</dbReference>
<dbReference type="GO" id="GO:0004518">
    <property type="term" value="F:nuclease activity"/>
    <property type="evidence" value="ECO:0007669"/>
    <property type="project" value="UniProtKB-KW"/>
</dbReference>
<proteinExistence type="predicted"/>
<dbReference type="GO" id="GO:0046872">
    <property type="term" value="F:metal ion binding"/>
    <property type="evidence" value="ECO:0007669"/>
    <property type="project" value="UniProtKB-KW"/>
</dbReference>
<protein>
    <submittedName>
        <fullName evidence="4">Deoxyribonuclease TatD</fullName>
        <ecNumber evidence="4">3.1.21.-</ecNumber>
    </submittedName>
</protein>
<dbReference type="AlphaFoldDB" id="A0A4U9IXT7"/>
<dbReference type="Gene3D" id="3.20.20.140">
    <property type="entry name" value="Metal-dependent hydrolases"/>
    <property type="match status" value="1"/>
</dbReference>
<dbReference type="InterPro" id="IPR001130">
    <property type="entry name" value="TatD-like"/>
</dbReference>
<dbReference type="EC" id="3.1.21.-" evidence="4"/>
<dbReference type="PANTHER" id="PTHR10060:SF15">
    <property type="entry name" value="DEOXYRIBONUCLEASE TATDN1"/>
    <property type="match status" value="1"/>
</dbReference>
<accession>A0A4U9IXT7</accession>
<keyword evidence="2" id="KW-0479">Metal-binding</keyword>
<dbReference type="GO" id="GO:0016788">
    <property type="term" value="F:hydrolase activity, acting on ester bonds"/>
    <property type="evidence" value="ECO:0007669"/>
    <property type="project" value="InterPro"/>
</dbReference>
<gene>
    <name evidence="4" type="primary">tatD_1</name>
    <name evidence="4" type="ORF">NCTC13032_07088</name>
</gene>
<dbReference type="InterPro" id="IPR018228">
    <property type="entry name" value="DNase_TatD-rel_CS"/>
</dbReference>
<dbReference type="PANTHER" id="PTHR10060">
    <property type="entry name" value="TATD FAMILY DEOXYRIBONUCLEASE"/>
    <property type="match status" value="1"/>
</dbReference>
<name>A0A4U9IXT7_9ENTR</name>
<keyword evidence="3 4" id="KW-0378">Hydrolase</keyword>
<evidence type="ECO:0000256" key="3">
    <source>
        <dbReference type="ARBA" id="ARBA00022801"/>
    </source>
</evidence>
<keyword evidence="1" id="KW-0540">Nuclease</keyword>
<sequence length="85" mass="9209">MPFSAQLALAAELNMPVFMHCRDAHERFLALLEPWLDKLPGAVLHCFTGTRGGGGSLSGSRFCIWGSLAGCAMNDGDWNCASYCR</sequence>
<evidence type="ECO:0000256" key="2">
    <source>
        <dbReference type="ARBA" id="ARBA00022723"/>
    </source>
</evidence>
<dbReference type="SUPFAM" id="SSF51556">
    <property type="entry name" value="Metallo-dependent hydrolases"/>
    <property type="match status" value="1"/>
</dbReference>
<reference evidence="4 5" key="1">
    <citation type="submission" date="2019-05" db="EMBL/GenBank/DDBJ databases">
        <authorList>
            <consortium name="Pathogen Informatics"/>
        </authorList>
    </citation>
    <scope>NUCLEOTIDE SEQUENCE [LARGE SCALE GENOMIC DNA]</scope>
    <source>
        <strain evidence="4 5">NCTC13032</strain>
    </source>
</reference>